<comment type="caution">
    <text evidence="2">The sequence shown here is derived from an EMBL/GenBank/DDBJ whole genome shotgun (WGS) entry which is preliminary data.</text>
</comment>
<keyword evidence="3" id="KW-1185">Reference proteome</keyword>
<sequence>MSTKSINVGSSLVHSGSSNKRRPPPGPDVKLVSPFENGPPDEDCEPRRLLALYKLIEYLKVREESRQNDININPSIGRQQIAHSVTLDLLQSELVMLDDTLDRMTCNAYEDAVRGNFRILMRLDESCTYDVNKLKSTKEAALAQGAFLGCYLPMSPSIHLRPGKSAEYQYQRIPLSGVRNSLEPANGLDLAFTENFQENYGQYCITGLRRRSTFLAVSTYTSENKEELDRYVAGVAASFKTPKFSLGAAAKFEISHATSMSSIKEHHKINVVGIDTKHISLCLSTVDLQNAWESFIKYFKPTPYLALLTPYIDLKIPLPRPKASSIIPREFQEASDLVFALRLAAQAHSMTQARIATDKVISQSLSVCDIQSWLVLPPSQNAVSITRLRSIQTQLATIWHERLMLLTTWDSFNKTANEWGWFDWNKAGHTKAWRIGLCPDGVPQAIRSDITIHDHQWHPRSKGNGLPECDELLVR</sequence>
<name>A0A9N9Q017_9HELO</name>
<protein>
    <submittedName>
        <fullName evidence="2">Uncharacterized protein</fullName>
    </submittedName>
</protein>
<evidence type="ECO:0000313" key="3">
    <source>
        <dbReference type="Proteomes" id="UP000696280"/>
    </source>
</evidence>
<dbReference type="OrthoDB" id="3665329at2759"/>
<proteinExistence type="predicted"/>
<feature type="compositionally biased region" description="Polar residues" evidence="1">
    <location>
        <begin position="1"/>
        <end position="18"/>
    </location>
</feature>
<evidence type="ECO:0000256" key="1">
    <source>
        <dbReference type="SAM" id="MobiDB-lite"/>
    </source>
</evidence>
<dbReference type="EMBL" id="CAJVRL010000123">
    <property type="protein sequence ID" value="CAG8962000.1"/>
    <property type="molecule type" value="Genomic_DNA"/>
</dbReference>
<reference evidence="2" key="1">
    <citation type="submission" date="2021-07" db="EMBL/GenBank/DDBJ databases">
        <authorList>
            <person name="Durling M."/>
        </authorList>
    </citation>
    <scope>NUCLEOTIDE SEQUENCE</scope>
</reference>
<evidence type="ECO:0000313" key="2">
    <source>
        <dbReference type="EMBL" id="CAG8962000.1"/>
    </source>
</evidence>
<feature type="region of interest" description="Disordered" evidence="1">
    <location>
        <begin position="1"/>
        <end position="40"/>
    </location>
</feature>
<gene>
    <name evidence="2" type="ORF">HYFRA_00014108</name>
</gene>
<organism evidence="2 3">
    <name type="scientific">Hymenoscyphus fraxineus</name>
    <dbReference type="NCBI Taxonomy" id="746836"/>
    <lineage>
        <taxon>Eukaryota</taxon>
        <taxon>Fungi</taxon>
        <taxon>Dikarya</taxon>
        <taxon>Ascomycota</taxon>
        <taxon>Pezizomycotina</taxon>
        <taxon>Leotiomycetes</taxon>
        <taxon>Helotiales</taxon>
        <taxon>Helotiaceae</taxon>
        <taxon>Hymenoscyphus</taxon>
    </lineage>
</organism>
<dbReference type="Proteomes" id="UP000696280">
    <property type="component" value="Unassembled WGS sequence"/>
</dbReference>
<dbReference type="AlphaFoldDB" id="A0A9N9Q017"/>
<accession>A0A9N9Q017</accession>